<keyword evidence="3" id="KW-1185">Reference proteome</keyword>
<dbReference type="Proteomes" id="UP000553034">
    <property type="component" value="Unassembled WGS sequence"/>
</dbReference>
<evidence type="ECO:0000313" key="2">
    <source>
        <dbReference type="EMBL" id="MBB4118288.1"/>
    </source>
</evidence>
<dbReference type="EMBL" id="JACIFO010000002">
    <property type="protein sequence ID" value="MBB4118288.1"/>
    <property type="molecule type" value="Genomic_DNA"/>
</dbReference>
<dbReference type="RefSeq" id="WP_183476134.1">
    <property type="nucleotide sequence ID" value="NZ_JACIFO010000002.1"/>
</dbReference>
<protein>
    <submittedName>
        <fullName evidence="2">PBP1b-binding outer membrane lipoprotein LpoB</fullName>
    </submittedName>
</protein>
<comment type="caution">
    <text evidence="2">The sequence shown here is derived from an EMBL/GenBank/DDBJ whole genome shotgun (WGS) entry which is preliminary data.</text>
</comment>
<dbReference type="AlphaFoldDB" id="A0A840EJG2"/>
<keyword evidence="1" id="KW-0732">Signal</keyword>
<name>A0A840EJG2_9FLAO</name>
<feature type="signal peptide" evidence="1">
    <location>
        <begin position="1"/>
        <end position="25"/>
    </location>
</feature>
<evidence type="ECO:0000256" key="1">
    <source>
        <dbReference type="SAM" id="SignalP"/>
    </source>
</evidence>
<proteinExistence type="predicted"/>
<dbReference type="PROSITE" id="PS51257">
    <property type="entry name" value="PROKAR_LIPOPROTEIN"/>
    <property type="match status" value="1"/>
</dbReference>
<evidence type="ECO:0000313" key="3">
    <source>
        <dbReference type="Proteomes" id="UP000553034"/>
    </source>
</evidence>
<sequence>MRNKFLVHSLLFFGALLLVSCKEEAAKEALPVLAKEQLEKKVVLSTNFEVLFNQKSKTALNNWASYLTLDNEVDRIKSATVKDILSNSNSLLVAIDSVAATTPTDFKNKPIAARIKTLKVKAAILNQLNDFHDFTPEEVEQYAQEVYIAYQNFQLQLNEVYLEGLRDFEKNFDRIDSGVALDSVSPAAPLTPPQVQNINAMKIEPTTRKKQKGNTIRVKKE</sequence>
<reference evidence="2 3" key="1">
    <citation type="submission" date="2020-08" db="EMBL/GenBank/DDBJ databases">
        <title>Genomic Encyclopedia of Type Strains, Phase IV (KMG-IV): sequencing the most valuable type-strain genomes for metagenomic binning, comparative biology and taxonomic classification.</title>
        <authorList>
            <person name="Goeker M."/>
        </authorList>
    </citation>
    <scope>NUCLEOTIDE SEQUENCE [LARGE SCALE GENOMIC DNA]</scope>
    <source>
        <strain evidence="2 3">DSM 29568</strain>
    </source>
</reference>
<organism evidence="2 3">
    <name type="scientific">Mesonia hippocampi</name>
    <dbReference type="NCBI Taxonomy" id="1628250"/>
    <lineage>
        <taxon>Bacteria</taxon>
        <taxon>Pseudomonadati</taxon>
        <taxon>Bacteroidota</taxon>
        <taxon>Flavobacteriia</taxon>
        <taxon>Flavobacteriales</taxon>
        <taxon>Flavobacteriaceae</taxon>
        <taxon>Mesonia</taxon>
    </lineage>
</organism>
<gene>
    <name evidence="2" type="ORF">GGR32_000562</name>
</gene>
<feature type="chain" id="PRO_5032947009" evidence="1">
    <location>
        <begin position="26"/>
        <end position="221"/>
    </location>
</feature>
<accession>A0A840EJG2</accession>
<keyword evidence="2" id="KW-0449">Lipoprotein</keyword>